<dbReference type="EMBL" id="CM047907">
    <property type="protein sequence ID" value="KAJ0084400.1"/>
    <property type="molecule type" value="Genomic_DNA"/>
</dbReference>
<dbReference type="Proteomes" id="UP001164250">
    <property type="component" value="Chromosome 11"/>
</dbReference>
<protein>
    <submittedName>
        <fullName evidence="1">Uncharacterized protein</fullName>
    </submittedName>
</protein>
<name>A0ACC1ABS0_9ROSI</name>
<sequence>MEKQGKRSNRLVLVPGSFRGHLNPMLQLGTILYSQGFSIIRPLLREYTSFNFASQCQCKAPFQECLARLTEKQNSDEEKISCIIYDELVYFSEAVATEMKLPSIILRIGGITAFMSRDAIVPQAEGNNFLQVSNSTSNYRSWIKRGSARILSPQVKGSTFFEIRVITQVVKELRNTRKSSAIIYNTIDFLEQSSLARTLQQFHLPLFSIGPLHKFAPALSSILFDEDISCMRWLDEQTNDNTIIYVSLGSITQIYENELAEMACGLANSNQPFLWVVRPGSVRGSEWIESLPEGFEEAVGQRGCIVKWAPQKQVLAHAKVGGFWSHCGWNSTMESISEGVPIICRPNSGDQRVNGRYISNVRRVGLEMENELNRREVERAVRRLMVDKEGLEIG</sequence>
<evidence type="ECO:0000313" key="1">
    <source>
        <dbReference type="EMBL" id="KAJ0084400.1"/>
    </source>
</evidence>
<comment type="caution">
    <text evidence="1">The sequence shown here is derived from an EMBL/GenBank/DDBJ whole genome shotgun (WGS) entry which is preliminary data.</text>
</comment>
<organism evidence="1 2">
    <name type="scientific">Pistacia atlantica</name>
    <dbReference type="NCBI Taxonomy" id="434234"/>
    <lineage>
        <taxon>Eukaryota</taxon>
        <taxon>Viridiplantae</taxon>
        <taxon>Streptophyta</taxon>
        <taxon>Embryophyta</taxon>
        <taxon>Tracheophyta</taxon>
        <taxon>Spermatophyta</taxon>
        <taxon>Magnoliopsida</taxon>
        <taxon>eudicotyledons</taxon>
        <taxon>Gunneridae</taxon>
        <taxon>Pentapetalae</taxon>
        <taxon>rosids</taxon>
        <taxon>malvids</taxon>
        <taxon>Sapindales</taxon>
        <taxon>Anacardiaceae</taxon>
        <taxon>Pistacia</taxon>
    </lineage>
</organism>
<gene>
    <name evidence="1" type="ORF">Patl1_31327</name>
</gene>
<accession>A0ACC1ABS0</accession>
<reference evidence="2" key="1">
    <citation type="journal article" date="2023" name="G3 (Bethesda)">
        <title>Genome assembly and association tests identify interacting loci associated with vigor, precocity, and sex in interspecific pistachio rootstocks.</title>
        <authorList>
            <person name="Palmer W."/>
            <person name="Jacygrad E."/>
            <person name="Sagayaradj S."/>
            <person name="Cavanaugh K."/>
            <person name="Han R."/>
            <person name="Bertier L."/>
            <person name="Beede B."/>
            <person name="Kafkas S."/>
            <person name="Golino D."/>
            <person name="Preece J."/>
            <person name="Michelmore R."/>
        </authorList>
    </citation>
    <scope>NUCLEOTIDE SEQUENCE [LARGE SCALE GENOMIC DNA]</scope>
</reference>
<evidence type="ECO:0000313" key="2">
    <source>
        <dbReference type="Proteomes" id="UP001164250"/>
    </source>
</evidence>
<keyword evidence="2" id="KW-1185">Reference proteome</keyword>
<proteinExistence type="predicted"/>